<reference evidence="1" key="1">
    <citation type="submission" date="2019-08" db="EMBL/GenBank/DDBJ databases">
        <authorList>
            <person name="Kucharzyk K."/>
            <person name="Murdoch R.W."/>
            <person name="Higgins S."/>
            <person name="Loffler F."/>
        </authorList>
    </citation>
    <scope>NUCLEOTIDE SEQUENCE</scope>
</reference>
<organism evidence="1">
    <name type="scientific">bioreactor metagenome</name>
    <dbReference type="NCBI Taxonomy" id="1076179"/>
    <lineage>
        <taxon>unclassified sequences</taxon>
        <taxon>metagenomes</taxon>
        <taxon>ecological metagenomes</taxon>
    </lineage>
</organism>
<dbReference type="AlphaFoldDB" id="A0A644YU26"/>
<accession>A0A644YU26</accession>
<dbReference type="EMBL" id="VSSQ01006180">
    <property type="protein sequence ID" value="MPM31807.1"/>
    <property type="molecule type" value="Genomic_DNA"/>
</dbReference>
<proteinExistence type="predicted"/>
<evidence type="ECO:0000313" key="1">
    <source>
        <dbReference type="EMBL" id="MPM31807.1"/>
    </source>
</evidence>
<comment type="caution">
    <text evidence="1">The sequence shown here is derived from an EMBL/GenBank/DDBJ whole genome shotgun (WGS) entry which is preliminary data.</text>
</comment>
<sequence length="289" mass="33464">MNEHHRNPVGAVRFEHIQPLHPARFFRANHVSQIVERQRIMHHIRERRGKIHLQWKLIVADLGRFRASRIEECDPGGNHAVFFVEIDHQSGRNRLLFGEANAFRVPGVDSRLGQTADQRRANSETASEVSQIFRPEIGAKQKSGETLWRQRQFKARRQKRQALPSGSIQRKGKFQFQIAFVQIVENFRDRQVINPHHGQAFGVVRLQVRLIDQRQIGVTEQRGGEKEPDAHIRVPFAQSDVERAVRKRSEIFGPGFFPEQFFKRDNQRKGLVLIGILKQEVPQQIAGVL</sequence>
<gene>
    <name evidence="1" type="ORF">SDC9_78364</name>
</gene>
<name>A0A644YU26_9ZZZZ</name>
<protein>
    <submittedName>
        <fullName evidence="1">Uncharacterized protein</fullName>
    </submittedName>
</protein>